<dbReference type="Proteomes" id="UP000747542">
    <property type="component" value="Unassembled WGS sequence"/>
</dbReference>
<keyword evidence="1" id="KW-0812">Transmembrane</keyword>
<sequence>MHLGQRVPFRGHAFLGDVSGLVFTPKVWLPCCSASCDSPTSCISCLQQPRRGGVRKSSGVRLMRFGGRWAAIWFLLVYIIGAVVAEHNTVCGCVTAILPFTGCSSCRTPHDDLLPEAALRRASARFSCFRGPRYDSQPEFDDIVDQFKETTSNNTEAVSQLRQTREQSVLRRLPFLIFLVVLLQFNGKVSIPRTLCHLRHPTLE</sequence>
<evidence type="ECO:0000313" key="3">
    <source>
        <dbReference type="Proteomes" id="UP000747542"/>
    </source>
</evidence>
<accession>A0A8J5K0V6</accession>
<dbReference type="EMBL" id="JAHLQT010020597">
    <property type="protein sequence ID" value="KAG7168107.1"/>
    <property type="molecule type" value="Genomic_DNA"/>
</dbReference>
<keyword evidence="1" id="KW-0472">Membrane</keyword>
<reference evidence="2" key="1">
    <citation type="journal article" date="2021" name="Sci. Adv.">
        <title>The American lobster genome reveals insights on longevity, neural, and immune adaptations.</title>
        <authorList>
            <person name="Polinski J.M."/>
            <person name="Zimin A.V."/>
            <person name="Clark K.F."/>
            <person name="Kohn A.B."/>
            <person name="Sadowski N."/>
            <person name="Timp W."/>
            <person name="Ptitsyn A."/>
            <person name="Khanna P."/>
            <person name="Romanova D.Y."/>
            <person name="Williams P."/>
            <person name="Greenwood S.J."/>
            <person name="Moroz L.L."/>
            <person name="Walt D.R."/>
            <person name="Bodnar A.G."/>
        </authorList>
    </citation>
    <scope>NUCLEOTIDE SEQUENCE</scope>
    <source>
        <strain evidence="2">GMGI-L3</strain>
    </source>
</reference>
<evidence type="ECO:0000256" key="1">
    <source>
        <dbReference type="SAM" id="Phobius"/>
    </source>
</evidence>
<evidence type="ECO:0000313" key="2">
    <source>
        <dbReference type="EMBL" id="KAG7168107.1"/>
    </source>
</evidence>
<gene>
    <name evidence="2" type="primary">Tret1-2-L9</name>
    <name evidence="2" type="ORF">Hamer_G026729</name>
</gene>
<protein>
    <submittedName>
        <fullName evidence="2">Putative facilitated trehalose transporter Tret1-2-like 9</fullName>
    </submittedName>
</protein>
<keyword evidence="3" id="KW-1185">Reference proteome</keyword>
<dbReference type="AlphaFoldDB" id="A0A8J5K0V6"/>
<feature type="transmembrane region" description="Helical" evidence="1">
    <location>
        <begin position="65"/>
        <end position="85"/>
    </location>
</feature>
<name>A0A8J5K0V6_HOMAM</name>
<proteinExistence type="predicted"/>
<keyword evidence="1" id="KW-1133">Transmembrane helix</keyword>
<organism evidence="2 3">
    <name type="scientific">Homarus americanus</name>
    <name type="common">American lobster</name>
    <dbReference type="NCBI Taxonomy" id="6706"/>
    <lineage>
        <taxon>Eukaryota</taxon>
        <taxon>Metazoa</taxon>
        <taxon>Ecdysozoa</taxon>
        <taxon>Arthropoda</taxon>
        <taxon>Crustacea</taxon>
        <taxon>Multicrustacea</taxon>
        <taxon>Malacostraca</taxon>
        <taxon>Eumalacostraca</taxon>
        <taxon>Eucarida</taxon>
        <taxon>Decapoda</taxon>
        <taxon>Pleocyemata</taxon>
        <taxon>Astacidea</taxon>
        <taxon>Nephropoidea</taxon>
        <taxon>Nephropidae</taxon>
        <taxon>Homarus</taxon>
    </lineage>
</organism>
<comment type="caution">
    <text evidence="2">The sequence shown here is derived from an EMBL/GenBank/DDBJ whole genome shotgun (WGS) entry which is preliminary data.</text>
</comment>